<name>A0A8K0CZK2_IGNLU</name>
<protein>
    <submittedName>
        <fullName evidence="1">Uncharacterized protein</fullName>
    </submittedName>
</protein>
<proteinExistence type="predicted"/>
<dbReference type="AlphaFoldDB" id="A0A8K0CZK2"/>
<dbReference type="EMBL" id="VTPC01004885">
    <property type="protein sequence ID" value="KAF2896648.1"/>
    <property type="molecule type" value="Genomic_DNA"/>
</dbReference>
<reference evidence="1" key="1">
    <citation type="submission" date="2019-08" db="EMBL/GenBank/DDBJ databases">
        <title>The genome of the North American firefly Photinus pyralis.</title>
        <authorList>
            <consortium name="Photinus pyralis genome working group"/>
            <person name="Fallon T.R."/>
            <person name="Sander Lower S.E."/>
            <person name="Weng J.-K."/>
        </authorList>
    </citation>
    <scope>NUCLEOTIDE SEQUENCE</scope>
    <source>
        <strain evidence="1">TRF0915ILg1</strain>
        <tissue evidence="1">Whole body</tissue>
    </source>
</reference>
<organism evidence="1 2">
    <name type="scientific">Ignelater luminosus</name>
    <name type="common">Cucubano</name>
    <name type="synonym">Pyrophorus luminosus</name>
    <dbReference type="NCBI Taxonomy" id="2038154"/>
    <lineage>
        <taxon>Eukaryota</taxon>
        <taxon>Metazoa</taxon>
        <taxon>Ecdysozoa</taxon>
        <taxon>Arthropoda</taxon>
        <taxon>Hexapoda</taxon>
        <taxon>Insecta</taxon>
        <taxon>Pterygota</taxon>
        <taxon>Neoptera</taxon>
        <taxon>Endopterygota</taxon>
        <taxon>Coleoptera</taxon>
        <taxon>Polyphaga</taxon>
        <taxon>Elateriformia</taxon>
        <taxon>Elateroidea</taxon>
        <taxon>Elateridae</taxon>
        <taxon>Agrypninae</taxon>
        <taxon>Pyrophorini</taxon>
        <taxon>Ignelater</taxon>
    </lineage>
</organism>
<evidence type="ECO:0000313" key="1">
    <source>
        <dbReference type="EMBL" id="KAF2896648.1"/>
    </source>
</evidence>
<comment type="caution">
    <text evidence="1">The sequence shown here is derived from an EMBL/GenBank/DDBJ whole genome shotgun (WGS) entry which is preliminary data.</text>
</comment>
<gene>
    <name evidence="1" type="ORF">ILUMI_09528</name>
</gene>
<evidence type="ECO:0000313" key="2">
    <source>
        <dbReference type="Proteomes" id="UP000801492"/>
    </source>
</evidence>
<dbReference type="Proteomes" id="UP000801492">
    <property type="component" value="Unassembled WGS sequence"/>
</dbReference>
<sequence length="88" mass="10126">MGKGIAWVWILGHARIVEDKLISSLKMLQIGLLATENWREEPELQWLLAVFPPDINNHEDTKSQIEDDDEDVREHVCECNEDDGSINI</sequence>
<accession>A0A8K0CZK2</accession>
<keyword evidence="2" id="KW-1185">Reference proteome</keyword>